<reference evidence="1 2" key="1">
    <citation type="journal article" date="2016" name="Proc. Natl. Acad. Sci. U.S.A.">
        <title>Lipid metabolic changes in an early divergent fungus govern the establishment of a mutualistic symbiosis with endobacteria.</title>
        <authorList>
            <person name="Lastovetsky O.A."/>
            <person name="Gaspar M.L."/>
            <person name="Mondo S.J."/>
            <person name="LaButti K.M."/>
            <person name="Sandor L."/>
            <person name="Grigoriev I.V."/>
            <person name="Henry S.A."/>
            <person name="Pawlowska T.E."/>
        </authorList>
    </citation>
    <scope>NUCLEOTIDE SEQUENCE [LARGE SCALE GENOMIC DNA]</scope>
    <source>
        <strain evidence="1 2">ATCC 11559</strain>
    </source>
</reference>
<evidence type="ECO:0008006" key="3">
    <source>
        <dbReference type="Google" id="ProtNLM"/>
    </source>
</evidence>
<dbReference type="Proteomes" id="UP000242381">
    <property type="component" value="Unassembled WGS sequence"/>
</dbReference>
<dbReference type="GO" id="GO:0003677">
    <property type="term" value="F:DNA binding"/>
    <property type="evidence" value="ECO:0007669"/>
    <property type="project" value="InterPro"/>
</dbReference>
<evidence type="ECO:0000313" key="1">
    <source>
        <dbReference type="EMBL" id="ORE19924.1"/>
    </source>
</evidence>
<sequence>MNNQINNRFTVNDEGVQRMIDNNSAMHYSNQMIIAQNMTHRPVNTIKAYSAKQKEWKLGYFLAEYVMNRGRKLRRSPDGTLIVLGRESVLTYVKAIAGMTFLDTLEKEKVKSKRQNFEDRGKNTLNDGYTKQELEKVSNYFLAEKNNHLGCRDRLGFLISPAMLCRSQTALGMILFLRFHFENEPFSDFTRRENWYETVVFKGDDRFTPITYRAQHKIK</sequence>
<gene>
    <name evidence="1" type="ORF">BCV71DRAFT_262528</name>
</gene>
<dbReference type="AlphaFoldDB" id="A0A1X0S6P1"/>
<dbReference type="EMBL" id="KV921302">
    <property type="protein sequence ID" value="ORE19924.1"/>
    <property type="molecule type" value="Genomic_DNA"/>
</dbReference>
<protein>
    <recommendedName>
        <fullName evidence="3">Ndc10 domain-containing protein</fullName>
    </recommendedName>
</protein>
<dbReference type="VEuPathDB" id="FungiDB:BCV72DRAFT_332863"/>
<proteinExistence type="predicted"/>
<organism evidence="1 2">
    <name type="scientific">Rhizopus microsporus</name>
    <dbReference type="NCBI Taxonomy" id="58291"/>
    <lineage>
        <taxon>Eukaryota</taxon>
        <taxon>Fungi</taxon>
        <taxon>Fungi incertae sedis</taxon>
        <taxon>Mucoromycota</taxon>
        <taxon>Mucoromycotina</taxon>
        <taxon>Mucoromycetes</taxon>
        <taxon>Mucorales</taxon>
        <taxon>Mucorineae</taxon>
        <taxon>Rhizopodaceae</taxon>
        <taxon>Rhizopus</taxon>
    </lineage>
</organism>
<name>A0A1X0S6P1_RHIZD</name>
<dbReference type="Gene3D" id="1.10.443.20">
    <property type="entry name" value="Centromere DNA-binding protein complex CBF3 subunit, domain 2"/>
    <property type="match status" value="1"/>
</dbReference>
<evidence type="ECO:0000313" key="2">
    <source>
        <dbReference type="Proteomes" id="UP000242381"/>
    </source>
</evidence>
<accession>A0A1X0S6P1</accession>
<dbReference type="OMA" id="CHENIFR"/>
<dbReference type="InterPro" id="IPR038279">
    <property type="entry name" value="Ndc10_dom2_sf"/>
</dbReference>